<dbReference type="SUPFAM" id="SSF81442">
    <property type="entry name" value="Cytochrome c oxidase subunit I-like"/>
    <property type="match status" value="1"/>
</dbReference>
<dbReference type="RefSeq" id="WP_157478006.1">
    <property type="nucleotide sequence ID" value="NZ_CP046566.1"/>
</dbReference>
<feature type="transmembrane region" description="Helical" evidence="1">
    <location>
        <begin position="39"/>
        <end position="64"/>
    </location>
</feature>
<protein>
    <submittedName>
        <fullName evidence="2">Uncharacterized protein</fullName>
    </submittedName>
</protein>
<dbReference type="AlphaFoldDB" id="A0A6I6GC94"/>
<evidence type="ECO:0000256" key="1">
    <source>
        <dbReference type="SAM" id="Phobius"/>
    </source>
</evidence>
<organism evidence="2 3">
    <name type="scientific">Phnomibacter ginsenosidimutans</name>
    <dbReference type="NCBI Taxonomy" id="2676868"/>
    <lineage>
        <taxon>Bacteria</taxon>
        <taxon>Pseudomonadati</taxon>
        <taxon>Bacteroidota</taxon>
        <taxon>Chitinophagia</taxon>
        <taxon>Chitinophagales</taxon>
        <taxon>Chitinophagaceae</taxon>
        <taxon>Phnomibacter</taxon>
    </lineage>
</organism>
<dbReference type="KEGG" id="fls:GLV81_06850"/>
<keyword evidence="1" id="KW-0472">Membrane</keyword>
<dbReference type="EMBL" id="CP046566">
    <property type="protein sequence ID" value="QGW27850.1"/>
    <property type="molecule type" value="Genomic_DNA"/>
</dbReference>
<proteinExistence type="predicted"/>
<dbReference type="InterPro" id="IPR036927">
    <property type="entry name" value="Cyt_c_oxase-like_su1_sf"/>
</dbReference>
<keyword evidence="1" id="KW-0812">Transmembrane</keyword>
<feature type="transmembrane region" description="Helical" evidence="1">
    <location>
        <begin position="124"/>
        <end position="147"/>
    </location>
</feature>
<accession>A0A6I6GC94</accession>
<keyword evidence="1" id="KW-1133">Transmembrane helix</keyword>
<evidence type="ECO:0000313" key="3">
    <source>
        <dbReference type="Proteomes" id="UP000426027"/>
    </source>
</evidence>
<name>A0A6I6GC94_9BACT</name>
<feature type="transmembrane region" description="Helical" evidence="1">
    <location>
        <begin position="76"/>
        <end position="95"/>
    </location>
</feature>
<dbReference type="Gene3D" id="1.20.210.10">
    <property type="entry name" value="Cytochrome c oxidase-like, subunit I domain"/>
    <property type="match status" value="1"/>
</dbReference>
<evidence type="ECO:0000313" key="2">
    <source>
        <dbReference type="EMBL" id="QGW27850.1"/>
    </source>
</evidence>
<gene>
    <name evidence="2" type="ORF">GLV81_06850</name>
</gene>
<keyword evidence="3" id="KW-1185">Reference proteome</keyword>
<sequence length="153" mass="17288">MKRILPHHLLLATAVLLVITATFFSSANSVIDIQMHDTYFIIAHQQLGYILGAFCLMLWVVYLLANRLLFSKLLQWIHLVLTIVPCCLLGLALILDVSNSSTVNPTNTNGNIAWNNMEQYADAFAAFIFLLLLAQVLLLIHLLLGLIRKFIRR</sequence>
<reference evidence="2 3" key="1">
    <citation type="submission" date="2019-11" db="EMBL/GenBank/DDBJ databases">
        <authorList>
            <person name="Im W.T."/>
        </authorList>
    </citation>
    <scope>NUCLEOTIDE SEQUENCE [LARGE SCALE GENOMIC DNA]</scope>
    <source>
        <strain evidence="2 3">SB-02</strain>
    </source>
</reference>
<dbReference type="Proteomes" id="UP000426027">
    <property type="component" value="Chromosome"/>
</dbReference>